<dbReference type="AlphaFoldDB" id="A0A7M1T269"/>
<sequence length="433" mass="48241">MKKLIISLFIIVSSVLSAQSDRYMILITVDGFRPEFYRDQCFPAPTLQWLAKEGTSADEVKTIFPSVTYPSHTTIVTGVLPAKHGIYYNTKFDENGQMSGWVYDSKEIKATTIWETLKGKGLTTASVSWPITVGNKFIDYNIPEIWSFENGEDRISASREYSTPAGLFDEAMQNATGQMQIPEFNLSSMVMDQNLSRLSGFIFTKHRPNFMTLHLPIVDGAQHLEGREGDKVRMAVANADSAIGLLLETVRRSGLSEKTDVIITGDHGFVTRKFSVSPNVWLKRNNLYEKAYFVSTGGSVFLYLRNPKDKSTLAKVKDMLAKLPAEERKTFTIIEGKKLSDAMVDPAVSLALTAADGYAFSAAADGDVIKKSEGGTHGYYPDFHNIYTGFIGYGPSFKKGAKAENLSLTDFYDLVQDIFFGTQKVKNDFIIRK</sequence>
<accession>A0A7M1T269</accession>
<feature type="chain" id="PRO_5032989483" evidence="1">
    <location>
        <begin position="19"/>
        <end position="433"/>
    </location>
</feature>
<dbReference type="KEGG" id="civ:IMZ16_07355"/>
<keyword evidence="1" id="KW-0732">Signal</keyword>
<evidence type="ECO:0000313" key="3">
    <source>
        <dbReference type="Proteomes" id="UP000593605"/>
    </source>
</evidence>
<dbReference type="SUPFAM" id="SSF53649">
    <property type="entry name" value="Alkaline phosphatase-like"/>
    <property type="match status" value="1"/>
</dbReference>
<dbReference type="RefSeq" id="WP_193439506.1">
    <property type="nucleotide sequence ID" value="NZ_CP063145.1"/>
</dbReference>
<proteinExistence type="predicted"/>
<dbReference type="InterPro" id="IPR002591">
    <property type="entry name" value="Phosphodiest/P_Trfase"/>
</dbReference>
<dbReference type="Gene3D" id="3.40.720.10">
    <property type="entry name" value="Alkaline Phosphatase, subunit A"/>
    <property type="match status" value="1"/>
</dbReference>
<gene>
    <name evidence="2" type="ORF">IMZ16_07355</name>
</gene>
<dbReference type="GO" id="GO:0016787">
    <property type="term" value="F:hydrolase activity"/>
    <property type="evidence" value="ECO:0007669"/>
    <property type="project" value="UniProtKB-ARBA"/>
</dbReference>
<organism evidence="2 3">
    <name type="scientific">Cruoricaptor ignavus</name>
    <dbReference type="NCBI Taxonomy" id="1118202"/>
    <lineage>
        <taxon>Bacteria</taxon>
        <taxon>Pseudomonadati</taxon>
        <taxon>Bacteroidota</taxon>
        <taxon>Flavobacteriia</taxon>
        <taxon>Flavobacteriales</taxon>
        <taxon>Weeksellaceae</taxon>
        <taxon>Cruoricaptor</taxon>
    </lineage>
</organism>
<feature type="signal peptide" evidence="1">
    <location>
        <begin position="1"/>
        <end position="18"/>
    </location>
</feature>
<protein>
    <submittedName>
        <fullName evidence="2">Alkaline phosphatase family protein</fullName>
    </submittedName>
</protein>
<reference evidence="2 3" key="1">
    <citation type="submission" date="2020-10" db="EMBL/GenBank/DDBJ databases">
        <title>Complete genome of Cruoricapor ignavus strain M1214 isolated from the blood culture of a febrile patient.</title>
        <authorList>
            <person name="Guglielmino C.J.D."/>
        </authorList>
    </citation>
    <scope>NUCLEOTIDE SEQUENCE [LARGE SCALE GENOMIC DNA]</scope>
    <source>
        <strain evidence="2 3">M1214</strain>
    </source>
</reference>
<dbReference type="InterPro" id="IPR017850">
    <property type="entry name" value="Alkaline_phosphatase_core_sf"/>
</dbReference>
<evidence type="ECO:0000313" key="2">
    <source>
        <dbReference type="EMBL" id="QOR73347.1"/>
    </source>
</evidence>
<evidence type="ECO:0000256" key="1">
    <source>
        <dbReference type="SAM" id="SignalP"/>
    </source>
</evidence>
<dbReference type="EMBL" id="CP063145">
    <property type="protein sequence ID" value="QOR73347.1"/>
    <property type="molecule type" value="Genomic_DNA"/>
</dbReference>
<name>A0A7M1T269_9FLAO</name>
<dbReference type="PANTHER" id="PTHR10151">
    <property type="entry name" value="ECTONUCLEOTIDE PYROPHOSPHATASE/PHOSPHODIESTERASE"/>
    <property type="match status" value="1"/>
</dbReference>
<dbReference type="CDD" id="cd16018">
    <property type="entry name" value="Enpp"/>
    <property type="match status" value="1"/>
</dbReference>
<dbReference type="PANTHER" id="PTHR10151:SF120">
    <property type="entry name" value="BIS(5'-ADENOSYL)-TRIPHOSPHATASE"/>
    <property type="match status" value="1"/>
</dbReference>
<dbReference type="Proteomes" id="UP000593605">
    <property type="component" value="Chromosome"/>
</dbReference>
<dbReference type="Pfam" id="PF01663">
    <property type="entry name" value="Phosphodiest"/>
    <property type="match status" value="1"/>
</dbReference>